<protein>
    <submittedName>
        <fullName evidence="1">Uncharacterized protein</fullName>
    </submittedName>
</protein>
<dbReference type="AlphaFoldDB" id="A0A6V8H204"/>
<proteinExistence type="predicted"/>
<evidence type="ECO:0000313" key="2">
    <source>
        <dbReference type="Proteomes" id="UP000053095"/>
    </source>
</evidence>
<evidence type="ECO:0000313" key="1">
    <source>
        <dbReference type="EMBL" id="GAM35329.1"/>
    </source>
</evidence>
<gene>
    <name evidence="1" type="ORF">TCE0_017r03586</name>
</gene>
<dbReference type="Proteomes" id="UP000053095">
    <property type="component" value="Unassembled WGS sequence"/>
</dbReference>
<accession>A0A6V8H204</accession>
<dbReference type="EMBL" id="DF933813">
    <property type="protein sequence ID" value="GAM35329.1"/>
    <property type="molecule type" value="Genomic_DNA"/>
</dbReference>
<reference evidence="2" key="1">
    <citation type="journal article" date="2015" name="Genome Announc.">
        <title>Draft genome sequence of Talaromyces cellulolyticus strain Y-94, a source of lignocellulosic biomass-degrading enzymes.</title>
        <authorList>
            <person name="Fujii T."/>
            <person name="Koike H."/>
            <person name="Sawayama S."/>
            <person name="Yano S."/>
            <person name="Inoue H."/>
        </authorList>
    </citation>
    <scope>NUCLEOTIDE SEQUENCE [LARGE SCALE GENOMIC DNA]</scope>
    <source>
        <strain evidence="2">Y-94</strain>
    </source>
</reference>
<keyword evidence="2" id="KW-1185">Reference proteome</keyword>
<name>A0A6V8H204_TALPI</name>
<comment type="caution">
    <text evidence="1">The sequence shown here is derived from an EMBL/GenBank/DDBJ whole genome shotgun (WGS) entry which is preliminary data.</text>
</comment>
<sequence length="199" mass="22104">MGKITSLRLPALYDPDAPVQNSGPSIDWVSGRWHISHSSLPMWLDKRNCTVDYTPLAPNSSGVLRLDDKVHYQTLTSDSVSQIHAVNTGWEGNPAGWTWRGTGWITQFISCDWEIFGYGELSGGGDWMIMHFRATWLTKAGLDLFVRGVDGAYRRLDESEYASIVAEVEKLATDHTELLSLLSQFKPVTNDSESPTGAV</sequence>
<organism evidence="1 2">
    <name type="scientific">Talaromyces pinophilus</name>
    <name type="common">Penicillium pinophilum</name>
    <dbReference type="NCBI Taxonomy" id="128442"/>
    <lineage>
        <taxon>Eukaryota</taxon>
        <taxon>Fungi</taxon>
        <taxon>Dikarya</taxon>
        <taxon>Ascomycota</taxon>
        <taxon>Pezizomycotina</taxon>
        <taxon>Eurotiomycetes</taxon>
        <taxon>Eurotiomycetidae</taxon>
        <taxon>Eurotiales</taxon>
        <taxon>Trichocomaceae</taxon>
        <taxon>Talaromyces</taxon>
        <taxon>Talaromyces sect. Talaromyces</taxon>
    </lineage>
</organism>